<keyword evidence="2" id="KW-1185">Reference proteome</keyword>
<organism evidence="1 2">
    <name type="scientific">Pistacia integerrima</name>
    <dbReference type="NCBI Taxonomy" id="434235"/>
    <lineage>
        <taxon>Eukaryota</taxon>
        <taxon>Viridiplantae</taxon>
        <taxon>Streptophyta</taxon>
        <taxon>Embryophyta</taxon>
        <taxon>Tracheophyta</taxon>
        <taxon>Spermatophyta</taxon>
        <taxon>Magnoliopsida</taxon>
        <taxon>eudicotyledons</taxon>
        <taxon>Gunneridae</taxon>
        <taxon>Pentapetalae</taxon>
        <taxon>rosids</taxon>
        <taxon>malvids</taxon>
        <taxon>Sapindales</taxon>
        <taxon>Anacardiaceae</taxon>
        <taxon>Pistacia</taxon>
    </lineage>
</organism>
<reference evidence="2" key="1">
    <citation type="journal article" date="2023" name="G3 (Bethesda)">
        <title>Genome assembly and association tests identify interacting loci associated with vigor, precocity, and sex in interspecific pistachio rootstocks.</title>
        <authorList>
            <person name="Palmer W."/>
            <person name="Jacygrad E."/>
            <person name="Sagayaradj S."/>
            <person name="Cavanaugh K."/>
            <person name="Han R."/>
            <person name="Bertier L."/>
            <person name="Beede B."/>
            <person name="Kafkas S."/>
            <person name="Golino D."/>
            <person name="Preece J."/>
            <person name="Michelmore R."/>
        </authorList>
    </citation>
    <scope>NUCLEOTIDE SEQUENCE [LARGE SCALE GENOMIC DNA]</scope>
</reference>
<comment type="caution">
    <text evidence="1">The sequence shown here is derived from an EMBL/GenBank/DDBJ whole genome shotgun (WGS) entry which is preliminary data.</text>
</comment>
<dbReference type="Proteomes" id="UP001163603">
    <property type="component" value="Chromosome 10"/>
</dbReference>
<protein>
    <submittedName>
        <fullName evidence="1">Uncharacterized protein</fullName>
    </submittedName>
</protein>
<gene>
    <name evidence="1" type="ORF">Pint_07028</name>
</gene>
<name>A0ACC0XXJ5_9ROSI</name>
<proteinExistence type="predicted"/>
<accession>A0ACC0XXJ5</accession>
<sequence>MLRLFLGYFKPQEGKPALWELDLIIIFTFLGLVMTYSLINGSLEATVKAVGHGRILAPVPACREDFSRLKLTSFEKLIAKTCSSIKNVGLCSEPDQRPGGGAGNSGVAPDAAEIQLKSPNWLFGQRKLEGSVSAPKVTSHEIVNREVHNEIRAYSFCDLSWLSPVDDINEEDVFQRYLTMASADEANGWYGGTLLGDEDEGSQIYKHYTELCQGPAMEPFQNDHQREMDYSHVLEMNGLDVVDKDVVEAEMEAVLREYDQIGADLWIILTSCKLFAEDPSRLSRWIIGEEKWQKV</sequence>
<dbReference type="EMBL" id="CM047745">
    <property type="protein sequence ID" value="KAJ0026014.1"/>
    <property type="molecule type" value="Genomic_DNA"/>
</dbReference>
<evidence type="ECO:0000313" key="1">
    <source>
        <dbReference type="EMBL" id="KAJ0026014.1"/>
    </source>
</evidence>
<evidence type="ECO:0000313" key="2">
    <source>
        <dbReference type="Proteomes" id="UP001163603"/>
    </source>
</evidence>